<dbReference type="FunFam" id="2.60.300.12:FF:000008">
    <property type="entry name" value="iron-sulfur assembly protein IscA, chloroplastic"/>
    <property type="match status" value="1"/>
</dbReference>
<accession>A0A1E5VAX8</accession>
<dbReference type="InterPro" id="IPR053021">
    <property type="entry name" value="Chloroplast_ADK"/>
</dbReference>
<evidence type="ECO:0000256" key="1">
    <source>
        <dbReference type="ARBA" id="ARBA00023783"/>
    </source>
</evidence>
<comment type="caution">
    <text evidence="4">The sequence shown here is derived from an EMBL/GenBank/DDBJ whole genome shotgun (WGS) entry which is preliminary data.</text>
</comment>
<dbReference type="Pfam" id="PF09353">
    <property type="entry name" value="DUF1995"/>
    <property type="match status" value="1"/>
</dbReference>
<dbReference type="InterPro" id="IPR016092">
    <property type="entry name" value="ATAP"/>
</dbReference>
<dbReference type="GO" id="GO:0016226">
    <property type="term" value="P:iron-sulfur cluster assembly"/>
    <property type="evidence" value="ECO:0007669"/>
    <property type="project" value="InterPro"/>
</dbReference>
<dbReference type="PANTHER" id="PTHR35509:SF1">
    <property type="entry name" value="DOMAIN PROTEIN, PUTATIVE (DUF1995)-RELATED"/>
    <property type="match status" value="1"/>
</dbReference>
<comment type="similarity">
    <text evidence="1">Belongs to the HesB/IscA family. Ycf83 subfamily.</text>
</comment>
<dbReference type="NCBIfam" id="TIGR00049">
    <property type="entry name" value="iron-sulfur cluster assembly accessory protein"/>
    <property type="match status" value="1"/>
</dbReference>
<sequence>MALASGASSTLLGRPAGNARPHLAVSSSAASSIRFPRGGGGCRALTLRVSSPPAAATATSGSIAPAISLTEKALKHLNKMRAERNEDLYLRIGVKQGGCSGMSYTMEFENRSNANPDDSIVEYDGFAIVCDPKSLLFMFGMELDYSDALIGGGFSFQNPNATKTCGFQFSAIELCGNQSDALNSHPTAHVDAIPFPERASRYPSRWGTAAALGHVFPAPRGEAMATTAPLLSPQRARPAHLPRRLPVPPRAFPLHAPARLRLRRAPPTCGAKFGKFDASDAPAEAEEAEAAVDGGVTRAQPAEEDDSCLPSDLEGAIRQSGKATADFVNSGGLRAIAELFIPQLEFLNEEGAQAELWALSKIFLDTLVQDTGQKVTAIFPDAGAAALLKYQWQDAQFKCASLSDRKPVGPEDEVAVMIIPDHQMLESVERIASQLSDDPIRPLVMWNPRLVSGDVGVGFNVRNLRRNFLSTFTTVYSMRPLPTGAVFRCYPGKWKVFNDDPNRPNRYLLVRELTDRPDATDIERIFGGVDEQSEESPSLMNNVMGVFSSVSRFMRVISK</sequence>
<protein>
    <submittedName>
        <fullName evidence="4">Iron-sulfur assembly protein IscA, chloroplastic</fullName>
    </submittedName>
</protein>
<keyword evidence="5" id="KW-1185">Reference proteome</keyword>
<name>A0A1E5VAX8_9POAL</name>
<feature type="domain" description="Core" evidence="2">
    <location>
        <begin position="67"/>
        <end position="167"/>
    </location>
</feature>
<evidence type="ECO:0000313" key="5">
    <source>
        <dbReference type="Proteomes" id="UP000095767"/>
    </source>
</evidence>
<organism evidence="4 5">
    <name type="scientific">Dichanthelium oligosanthes</name>
    <dbReference type="NCBI Taxonomy" id="888268"/>
    <lineage>
        <taxon>Eukaryota</taxon>
        <taxon>Viridiplantae</taxon>
        <taxon>Streptophyta</taxon>
        <taxon>Embryophyta</taxon>
        <taxon>Tracheophyta</taxon>
        <taxon>Spermatophyta</taxon>
        <taxon>Magnoliopsida</taxon>
        <taxon>Liliopsida</taxon>
        <taxon>Poales</taxon>
        <taxon>Poaceae</taxon>
        <taxon>PACMAD clade</taxon>
        <taxon>Panicoideae</taxon>
        <taxon>Panicodae</taxon>
        <taxon>Paniceae</taxon>
        <taxon>Dichantheliinae</taxon>
        <taxon>Dichanthelium</taxon>
    </lineage>
</organism>
<dbReference type="Gene3D" id="2.60.300.12">
    <property type="entry name" value="HesB-like domain"/>
    <property type="match status" value="1"/>
</dbReference>
<dbReference type="SUPFAM" id="SSF89360">
    <property type="entry name" value="HesB-like domain"/>
    <property type="match status" value="1"/>
</dbReference>
<dbReference type="STRING" id="888268.A0A1E5VAX8"/>
<dbReference type="PANTHER" id="PTHR35509">
    <property type="entry name" value="DOMAIN PROTEIN, PUTATIVE (DUF1995)-RELATED"/>
    <property type="match status" value="1"/>
</dbReference>
<evidence type="ECO:0000259" key="2">
    <source>
        <dbReference type="Pfam" id="PF01521"/>
    </source>
</evidence>
<dbReference type="AlphaFoldDB" id="A0A1E5VAX8"/>
<dbReference type="InterPro" id="IPR035903">
    <property type="entry name" value="HesB-like_dom_sf"/>
</dbReference>
<feature type="domain" description="DUF1995" evidence="3">
    <location>
        <begin position="310"/>
        <end position="523"/>
    </location>
</feature>
<gene>
    <name evidence="4" type="ORF">BAE44_0016675</name>
</gene>
<dbReference type="OrthoDB" id="5696at2759"/>
<dbReference type="GO" id="GO:0051536">
    <property type="term" value="F:iron-sulfur cluster binding"/>
    <property type="evidence" value="ECO:0007669"/>
    <property type="project" value="InterPro"/>
</dbReference>
<dbReference type="Pfam" id="PF01521">
    <property type="entry name" value="Fe-S_biosyn"/>
    <property type="match status" value="1"/>
</dbReference>
<dbReference type="Proteomes" id="UP000095767">
    <property type="component" value="Unassembled WGS sequence"/>
</dbReference>
<reference evidence="4 5" key="1">
    <citation type="submission" date="2016-09" db="EMBL/GenBank/DDBJ databases">
        <title>The draft genome of Dichanthelium oligosanthes: A C3 panicoid grass species.</title>
        <authorList>
            <person name="Studer A.J."/>
            <person name="Schnable J.C."/>
            <person name="Brutnell T.P."/>
        </authorList>
    </citation>
    <scope>NUCLEOTIDE SEQUENCE [LARGE SCALE GENOMIC DNA]</scope>
    <source>
        <strain evidence="5">cv. Kellogg 1175</strain>
        <tissue evidence="4">Leaf</tissue>
    </source>
</reference>
<dbReference type="InterPro" id="IPR000361">
    <property type="entry name" value="ATAP_core_dom"/>
</dbReference>
<evidence type="ECO:0000313" key="4">
    <source>
        <dbReference type="EMBL" id="OEL22306.1"/>
    </source>
</evidence>
<evidence type="ECO:0000259" key="3">
    <source>
        <dbReference type="Pfam" id="PF09353"/>
    </source>
</evidence>
<dbReference type="EMBL" id="LWDX02045703">
    <property type="protein sequence ID" value="OEL22306.1"/>
    <property type="molecule type" value="Genomic_DNA"/>
</dbReference>
<dbReference type="InterPro" id="IPR018962">
    <property type="entry name" value="DUF1995"/>
</dbReference>
<proteinExistence type="inferred from homology"/>